<dbReference type="EMBL" id="JAVHJS010000002">
    <property type="protein sequence ID" value="KAK2865558.1"/>
    <property type="molecule type" value="Genomic_DNA"/>
</dbReference>
<name>A0AA88NUF2_TACVA</name>
<sequence>MLGLNNTLSPHSTTRIQSMEFMHTSSYEPDSEECDEFEDMSPIQQRLSPASMCSDQGTDQLQTRIIGFLRESRFAPISPAASYCSMKSDQSMTDPLTFSQDADARVIGQVSPTPTLGSVQSEQSMDLHGTFNSRESFTSLMMMEHLRATPDLEM</sequence>
<comment type="caution">
    <text evidence="1">The sequence shown here is derived from an EMBL/GenBank/DDBJ whole genome shotgun (WGS) entry which is preliminary data.</text>
</comment>
<proteinExistence type="predicted"/>
<evidence type="ECO:0000313" key="2">
    <source>
        <dbReference type="Proteomes" id="UP001187315"/>
    </source>
</evidence>
<organism evidence="1 2">
    <name type="scientific">Tachysurus vachellii</name>
    <name type="common">Darkbarbel catfish</name>
    <name type="synonym">Pelteobagrus vachellii</name>
    <dbReference type="NCBI Taxonomy" id="175792"/>
    <lineage>
        <taxon>Eukaryota</taxon>
        <taxon>Metazoa</taxon>
        <taxon>Chordata</taxon>
        <taxon>Craniata</taxon>
        <taxon>Vertebrata</taxon>
        <taxon>Euteleostomi</taxon>
        <taxon>Actinopterygii</taxon>
        <taxon>Neopterygii</taxon>
        <taxon>Teleostei</taxon>
        <taxon>Ostariophysi</taxon>
        <taxon>Siluriformes</taxon>
        <taxon>Bagridae</taxon>
        <taxon>Tachysurus</taxon>
    </lineage>
</organism>
<dbReference type="Proteomes" id="UP001187315">
    <property type="component" value="Unassembled WGS sequence"/>
</dbReference>
<protein>
    <submittedName>
        <fullName evidence="1">Uncharacterized protein</fullName>
    </submittedName>
</protein>
<gene>
    <name evidence="1" type="ORF">Q7C36_001614</name>
</gene>
<evidence type="ECO:0000313" key="1">
    <source>
        <dbReference type="EMBL" id="KAK2865558.1"/>
    </source>
</evidence>
<reference evidence="1" key="1">
    <citation type="submission" date="2023-08" db="EMBL/GenBank/DDBJ databases">
        <title>Pelteobagrus vachellii genome.</title>
        <authorList>
            <person name="Liu H."/>
        </authorList>
    </citation>
    <scope>NUCLEOTIDE SEQUENCE</scope>
    <source>
        <strain evidence="1">PRFRI_2022a</strain>
        <tissue evidence="1">Muscle</tissue>
    </source>
</reference>
<dbReference type="AlphaFoldDB" id="A0AA88NUF2"/>
<keyword evidence="2" id="KW-1185">Reference proteome</keyword>
<accession>A0AA88NUF2</accession>